<name>A0A381NT79_9ZZZZ</name>
<feature type="transmembrane region" description="Helical" evidence="1">
    <location>
        <begin position="21"/>
        <end position="40"/>
    </location>
</feature>
<keyword evidence="1" id="KW-0472">Membrane</keyword>
<evidence type="ECO:0000256" key="1">
    <source>
        <dbReference type="SAM" id="Phobius"/>
    </source>
</evidence>
<sequence>MAKKILRKVSKPPVALKFTKVNAMLGGAGLICLALGYGLLAQGSITAAPLLLVLAYLVLLPMAIIK</sequence>
<accession>A0A381NT79</accession>
<keyword evidence="1" id="KW-1133">Transmembrane helix</keyword>
<dbReference type="AlphaFoldDB" id="A0A381NT79"/>
<evidence type="ECO:0000313" key="2">
    <source>
        <dbReference type="EMBL" id="SUZ57815.1"/>
    </source>
</evidence>
<feature type="transmembrane region" description="Helical" evidence="1">
    <location>
        <begin position="46"/>
        <end position="65"/>
    </location>
</feature>
<organism evidence="2">
    <name type="scientific">marine metagenome</name>
    <dbReference type="NCBI Taxonomy" id="408172"/>
    <lineage>
        <taxon>unclassified sequences</taxon>
        <taxon>metagenomes</taxon>
        <taxon>ecological metagenomes</taxon>
    </lineage>
</organism>
<dbReference type="EMBL" id="UINC01000580">
    <property type="protein sequence ID" value="SUZ57815.1"/>
    <property type="molecule type" value="Genomic_DNA"/>
</dbReference>
<reference evidence="2" key="1">
    <citation type="submission" date="2018-05" db="EMBL/GenBank/DDBJ databases">
        <authorList>
            <person name="Lanie J.A."/>
            <person name="Ng W.-L."/>
            <person name="Kazmierczak K.M."/>
            <person name="Andrzejewski T.M."/>
            <person name="Davidsen T.M."/>
            <person name="Wayne K.J."/>
            <person name="Tettelin H."/>
            <person name="Glass J.I."/>
            <person name="Rusch D."/>
            <person name="Podicherti R."/>
            <person name="Tsui H.-C.T."/>
            <person name="Winkler M.E."/>
        </authorList>
    </citation>
    <scope>NUCLEOTIDE SEQUENCE</scope>
</reference>
<keyword evidence="1" id="KW-0812">Transmembrane</keyword>
<protein>
    <submittedName>
        <fullName evidence="2">Uncharacterized protein</fullName>
    </submittedName>
</protein>
<proteinExistence type="predicted"/>
<gene>
    <name evidence="2" type="ORF">METZ01_LOCUS10669</name>
</gene>